<dbReference type="EMBL" id="CP001124">
    <property type="protein sequence ID" value="ACH40672.1"/>
    <property type="molecule type" value="Genomic_DNA"/>
</dbReference>
<dbReference type="STRING" id="404380.Gbem_3680"/>
<gene>
    <name evidence="1" type="ordered locus">Gbem_3680</name>
</gene>
<sequence length="53" mass="6003">MTLYSVHYSFPQYGKTITRRSTVPATSAEVAENMIRAWLRLRGLTPYAVTAEP</sequence>
<accession>B5EDP4</accession>
<evidence type="ECO:0000313" key="1">
    <source>
        <dbReference type="EMBL" id="ACH40672.1"/>
    </source>
</evidence>
<evidence type="ECO:0000313" key="2">
    <source>
        <dbReference type="Proteomes" id="UP000008825"/>
    </source>
</evidence>
<reference evidence="1 2" key="2">
    <citation type="journal article" date="2010" name="BMC Genomics">
        <title>The genome of Geobacter bemidjiensis, exemplar for the subsurface clade of Geobacter species that predominate in Fe(III)-reducing subsurface environments.</title>
        <authorList>
            <person name="Aklujkar M."/>
            <person name="Young N.D."/>
            <person name="Holmes D."/>
            <person name="Chavan M."/>
            <person name="Risso C."/>
            <person name="Kiss H.E."/>
            <person name="Han C.S."/>
            <person name="Land M.L."/>
            <person name="Lovley D.R."/>
        </authorList>
    </citation>
    <scope>NUCLEOTIDE SEQUENCE [LARGE SCALE GENOMIC DNA]</scope>
    <source>
        <strain evidence="2">ATCC BAA-1014 / DSM 16622 / JCM 12645 / Bem</strain>
    </source>
</reference>
<proteinExistence type="predicted"/>
<keyword evidence="2" id="KW-1185">Reference proteome</keyword>
<dbReference type="KEGG" id="gbm:Gbem_3680"/>
<dbReference type="AlphaFoldDB" id="B5EDP4"/>
<dbReference type="Proteomes" id="UP000008825">
    <property type="component" value="Chromosome"/>
</dbReference>
<dbReference type="HOGENOM" id="CLU_3061943_0_0_7"/>
<name>B5EDP4_CITBB</name>
<reference evidence="1 2" key="1">
    <citation type="submission" date="2008-07" db="EMBL/GenBank/DDBJ databases">
        <title>Complete sequence of Geobacter bemidjiensis BEM.</title>
        <authorList>
            <consortium name="US DOE Joint Genome Institute"/>
            <person name="Lucas S."/>
            <person name="Copeland A."/>
            <person name="Lapidus A."/>
            <person name="Glavina del Rio T."/>
            <person name="Dalin E."/>
            <person name="Tice H."/>
            <person name="Bruce D."/>
            <person name="Goodwin L."/>
            <person name="Pitluck S."/>
            <person name="Kiss H."/>
            <person name="Brettin T."/>
            <person name="Detter J.C."/>
            <person name="Han C."/>
            <person name="Kuske C.R."/>
            <person name="Schmutz J."/>
            <person name="Larimer F."/>
            <person name="Land M."/>
            <person name="Hauser L."/>
            <person name="Kyrpides N."/>
            <person name="Lykidis A."/>
            <person name="Lovley D."/>
            <person name="Richardson P."/>
        </authorList>
    </citation>
    <scope>NUCLEOTIDE SEQUENCE [LARGE SCALE GENOMIC DNA]</scope>
    <source>
        <strain evidence="2">ATCC BAA-1014 / DSM 16622 / JCM 12645 / Bem</strain>
    </source>
</reference>
<protein>
    <submittedName>
        <fullName evidence="1">Uncharacterized protein</fullName>
    </submittedName>
</protein>
<organism evidence="1 2">
    <name type="scientific">Citrifermentans bemidjiense (strain ATCC BAA-1014 / DSM 16622 / JCM 12645 / Bem)</name>
    <name type="common">Geobacter bemidjiensis</name>
    <dbReference type="NCBI Taxonomy" id="404380"/>
    <lineage>
        <taxon>Bacteria</taxon>
        <taxon>Pseudomonadati</taxon>
        <taxon>Thermodesulfobacteriota</taxon>
        <taxon>Desulfuromonadia</taxon>
        <taxon>Geobacterales</taxon>
        <taxon>Geobacteraceae</taxon>
        <taxon>Citrifermentans</taxon>
    </lineage>
</organism>